<dbReference type="AlphaFoldDB" id="A0ABD3RJK8"/>
<sequence length="78" mass="9150">MRSAESLLMQLMMVKTGKVIFLGEGMQCMKVKPRRVKMMRVMRSAAANMMTLVMIRYARCQEHTKERIELHTFQILVT</sequence>
<organism evidence="1 2">
    <name type="scientific">Penstemon smallii</name>
    <dbReference type="NCBI Taxonomy" id="265156"/>
    <lineage>
        <taxon>Eukaryota</taxon>
        <taxon>Viridiplantae</taxon>
        <taxon>Streptophyta</taxon>
        <taxon>Embryophyta</taxon>
        <taxon>Tracheophyta</taxon>
        <taxon>Spermatophyta</taxon>
        <taxon>Magnoliopsida</taxon>
        <taxon>eudicotyledons</taxon>
        <taxon>Gunneridae</taxon>
        <taxon>Pentapetalae</taxon>
        <taxon>asterids</taxon>
        <taxon>lamiids</taxon>
        <taxon>Lamiales</taxon>
        <taxon>Plantaginaceae</taxon>
        <taxon>Cheloneae</taxon>
        <taxon>Penstemon</taxon>
    </lineage>
</organism>
<evidence type="ECO:0000313" key="1">
    <source>
        <dbReference type="EMBL" id="KAL3813177.1"/>
    </source>
</evidence>
<reference evidence="1 2" key="1">
    <citation type="submission" date="2024-12" db="EMBL/GenBank/DDBJ databases">
        <title>The unique morphological basis and parallel evolutionary history of personate flowers in Penstemon.</title>
        <authorList>
            <person name="Depatie T.H."/>
            <person name="Wessinger C.A."/>
        </authorList>
    </citation>
    <scope>NUCLEOTIDE SEQUENCE [LARGE SCALE GENOMIC DNA]</scope>
    <source>
        <strain evidence="1">WTNN_2</strain>
        <tissue evidence="1">Leaf</tissue>
    </source>
</reference>
<gene>
    <name evidence="1" type="ORF">ACJIZ3_014445</name>
</gene>
<comment type="caution">
    <text evidence="1">The sequence shown here is derived from an EMBL/GenBank/DDBJ whole genome shotgun (WGS) entry which is preliminary data.</text>
</comment>
<dbReference type="Proteomes" id="UP001634393">
    <property type="component" value="Unassembled WGS sequence"/>
</dbReference>
<dbReference type="EMBL" id="JBJXBP010000008">
    <property type="protein sequence ID" value="KAL3813177.1"/>
    <property type="molecule type" value="Genomic_DNA"/>
</dbReference>
<accession>A0ABD3RJK8</accession>
<name>A0ABD3RJK8_9LAMI</name>
<keyword evidence="2" id="KW-1185">Reference proteome</keyword>
<proteinExistence type="predicted"/>
<evidence type="ECO:0000313" key="2">
    <source>
        <dbReference type="Proteomes" id="UP001634393"/>
    </source>
</evidence>
<protein>
    <submittedName>
        <fullName evidence="1">Uncharacterized protein</fullName>
    </submittedName>
</protein>